<keyword evidence="1" id="KW-1133">Transmembrane helix</keyword>
<comment type="caution">
    <text evidence="2">The sequence shown here is derived from an EMBL/GenBank/DDBJ whole genome shotgun (WGS) entry which is preliminary data.</text>
</comment>
<keyword evidence="1" id="KW-0812">Transmembrane</keyword>
<evidence type="ECO:0000256" key="1">
    <source>
        <dbReference type="SAM" id="Phobius"/>
    </source>
</evidence>
<dbReference type="Proteomes" id="UP000626370">
    <property type="component" value="Unassembled WGS sequence"/>
</dbReference>
<evidence type="ECO:0000313" key="3">
    <source>
        <dbReference type="Proteomes" id="UP000626370"/>
    </source>
</evidence>
<gene>
    <name evidence="2" type="ORF">GCM10011501_25410</name>
</gene>
<name>A0ABQ3IWH9_9GAMM</name>
<keyword evidence="1" id="KW-0472">Membrane</keyword>
<accession>A0ABQ3IWH9</accession>
<reference evidence="3" key="1">
    <citation type="journal article" date="2019" name="Int. J. Syst. Evol. Microbiol.">
        <title>The Global Catalogue of Microorganisms (GCM) 10K type strain sequencing project: providing services to taxonomists for standard genome sequencing and annotation.</title>
        <authorList>
            <consortium name="The Broad Institute Genomics Platform"/>
            <consortium name="The Broad Institute Genome Sequencing Center for Infectious Disease"/>
            <person name="Wu L."/>
            <person name="Ma J."/>
        </authorList>
    </citation>
    <scope>NUCLEOTIDE SEQUENCE [LARGE SCALE GENOMIC DNA]</scope>
    <source>
        <strain evidence="3">CGMCC 1.15922</strain>
    </source>
</reference>
<evidence type="ECO:0000313" key="2">
    <source>
        <dbReference type="EMBL" id="GHE94844.1"/>
    </source>
</evidence>
<organism evidence="2 3">
    <name type="scientific">Thalassotalea profundi</name>
    <dbReference type="NCBI Taxonomy" id="2036687"/>
    <lineage>
        <taxon>Bacteria</taxon>
        <taxon>Pseudomonadati</taxon>
        <taxon>Pseudomonadota</taxon>
        <taxon>Gammaproteobacteria</taxon>
        <taxon>Alteromonadales</taxon>
        <taxon>Colwelliaceae</taxon>
        <taxon>Thalassotalea</taxon>
    </lineage>
</organism>
<keyword evidence="3" id="KW-1185">Reference proteome</keyword>
<protein>
    <recommendedName>
        <fullName evidence="4">DUF2798 domain-containing protein</fullName>
    </recommendedName>
</protein>
<sequence>MAVIMESIMAIITVLNNHSDKSYYEIYNLFFKSLLYALPIGLTFSCLITLVIKPKIEKCLSSVTG</sequence>
<evidence type="ECO:0008006" key="4">
    <source>
        <dbReference type="Google" id="ProtNLM"/>
    </source>
</evidence>
<feature type="transmembrane region" description="Helical" evidence="1">
    <location>
        <begin position="33"/>
        <end position="52"/>
    </location>
</feature>
<dbReference type="EMBL" id="BNAH01000010">
    <property type="protein sequence ID" value="GHE94844.1"/>
    <property type="molecule type" value="Genomic_DNA"/>
</dbReference>
<proteinExistence type="predicted"/>